<dbReference type="OrthoDB" id="19374at2157"/>
<reference evidence="1 2" key="1">
    <citation type="submission" date="2020-10" db="EMBL/GenBank/DDBJ databases">
        <title>Complete genome sequence of Thermosphaera aggregans strain 3507.</title>
        <authorList>
            <person name="Zayulina K.S."/>
            <person name="Elcheninov A.G."/>
            <person name="Toshchakov S.V."/>
            <person name="Kublanov I.V."/>
            <person name="Kochetkova T.V."/>
        </authorList>
    </citation>
    <scope>NUCLEOTIDE SEQUENCE [LARGE SCALE GENOMIC DNA]</scope>
    <source>
        <strain evidence="1 2">3507</strain>
    </source>
</reference>
<evidence type="ECO:0000313" key="1">
    <source>
        <dbReference type="EMBL" id="QOR94944.1"/>
    </source>
</evidence>
<keyword evidence="2" id="KW-1185">Reference proteome</keyword>
<name>A0A7M1UUY3_9CREN</name>
<accession>A0A7M1UUY3</accession>
<dbReference type="EMBL" id="CP063144">
    <property type="protein sequence ID" value="QOR94944.1"/>
    <property type="molecule type" value="Genomic_DNA"/>
</dbReference>
<gene>
    <name evidence="1" type="ORF">IMZ38_03295</name>
</gene>
<sequence>MSVDFTRHIVNPVLSKVIDVRKSEHVKILDEIRKIIHDCEEKYGFSIYGGDVEKLAEFLMSDDFNNLVKVFDTYGLRNALVKILEEALEAYRDYVEVSKALESRISMLKNNKAGSHGKNNRGRSIGELITLLKSKYPNMESDPDRKEVRVELGEGRFAKIKFYRKKIVVNMVIELKEDDPSLLSRDLQSILECPSSR</sequence>
<evidence type="ECO:0000313" key="2">
    <source>
        <dbReference type="Proteomes" id="UP000593766"/>
    </source>
</evidence>
<dbReference type="GeneID" id="59454411"/>
<proteinExistence type="predicted"/>
<protein>
    <submittedName>
        <fullName evidence="1">Uncharacterized protein</fullName>
    </submittedName>
</protein>
<dbReference type="Proteomes" id="UP000593766">
    <property type="component" value="Chromosome"/>
</dbReference>
<dbReference type="RefSeq" id="WP_193436740.1">
    <property type="nucleotide sequence ID" value="NZ_CP063144.1"/>
</dbReference>
<dbReference type="AlphaFoldDB" id="A0A7M1UUY3"/>
<dbReference type="KEGG" id="tcs:IMZ38_03295"/>
<organism evidence="1 2">
    <name type="scientific">Thermosphaera chiliense</name>
    <dbReference type="NCBI Taxonomy" id="3402707"/>
    <lineage>
        <taxon>Archaea</taxon>
        <taxon>Thermoproteota</taxon>
        <taxon>Thermoprotei</taxon>
        <taxon>Desulfurococcales</taxon>
        <taxon>Desulfurococcaceae</taxon>
        <taxon>Thermosphaera</taxon>
    </lineage>
</organism>